<accession>A0ABT7M7F0</accession>
<evidence type="ECO:0000313" key="1">
    <source>
        <dbReference type="EMBL" id="MDL5155368.1"/>
    </source>
</evidence>
<evidence type="ECO:0000313" key="2">
    <source>
        <dbReference type="Proteomes" id="UP001231924"/>
    </source>
</evidence>
<protein>
    <submittedName>
        <fullName evidence="1">Uncharacterized protein</fullName>
    </submittedName>
</protein>
<proteinExistence type="predicted"/>
<organism evidence="1 2">
    <name type="scientific">Actinomycetospora termitidis</name>
    <dbReference type="NCBI Taxonomy" id="3053470"/>
    <lineage>
        <taxon>Bacteria</taxon>
        <taxon>Bacillati</taxon>
        <taxon>Actinomycetota</taxon>
        <taxon>Actinomycetes</taxon>
        <taxon>Pseudonocardiales</taxon>
        <taxon>Pseudonocardiaceae</taxon>
        <taxon>Actinomycetospora</taxon>
    </lineage>
</organism>
<keyword evidence="2" id="KW-1185">Reference proteome</keyword>
<dbReference type="RefSeq" id="WP_286051470.1">
    <property type="nucleotide sequence ID" value="NZ_JASVWF010000001.1"/>
</dbReference>
<sequence length="190" mass="20821">MTAARHRHGGWTSRADARRDEVTTAQLLPRHLREGLLPAAAVGDVLTATPVIYASEVDRLRCRPERLWDLDEYGTVVACGVPGVLTTEAGDLDALEIGDRVVPVNRAGLESVPDLDPDQPVYVEGSVYLDTDLPSTTGRVYRLVAVRRYRLRTGGRPPRTEPLRRIPGPVGIDDDVFLHVADLVVADDQP</sequence>
<gene>
    <name evidence="1" type="ORF">QRT03_05325</name>
</gene>
<reference evidence="1 2" key="1">
    <citation type="submission" date="2023-06" db="EMBL/GenBank/DDBJ databases">
        <title>Actinomycetospora Odt1-22.</title>
        <authorList>
            <person name="Supong K."/>
        </authorList>
    </citation>
    <scope>NUCLEOTIDE SEQUENCE [LARGE SCALE GENOMIC DNA]</scope>
    <source>
        <strain evidence="1 2">Odt1-22</strain>
    </source>
</reference>
<dbReference type="Proteomes" id="UP001231924">
    <property type="component" value="Unassembled WGS sequence"/>
</dbReference>
<name>A0ABT7M7F0_9PSEU</name>
<dbReference type="EMBL" id="JASVWF010000001">
    <property type="protein sequence ID" value="MDL5155368.1"/>
    <property type="molecule type" value="Genomic_DNA"/>
</dbReference>
<comment type="caution">
    <text evidence="1">The sequence shown here is derived from an EMBL/GenBank/DDBJ whole genome shotgun (WGS) entry which is preliminary data.</text>
</comment>